<sequence>MRSHCDLIAVYYGGAIPAGRLDDWNAVLPRLYVPGERWGSVAIAAHFLAGAMRLAMGPAQLITGPRGTTSRLYRWTGRVYVAAAAIAGVGGTLYIALRGTVAGTPMNVGFGLYGVLMVVASAQTLRYTRARQFLQHRAWAIRLVALAVGAWLYRMDDGRWLKRAHGIDDHSRTFDGPFDAFMAFFYVPNLAVAEALIRAHEAPPSLRMRRVLTPLVIAAAALIALATWRFTASFVLGTAYRGPHRETVENVKRGT</sequence>
<gene>
    <name evidence="2" type="ORF">U0042_06120</name>
</gene>
<name>A0ABZ0WPJ4_9BURK</name>
<dbReference type="RefSeq" id="WP_157977845.1">
    <property type="nucleotide sequence ID" value="NZ_CP139965.1"/>
</dbReference>
<feature type="transmembrane region" description="Helical" evidence="1">
    <location>
        <begin position="77"/>
        <end position="96"/>
    </location>
</feature>
<feature type="transmembrane region" description="Helical" evidence="1">
    <location>
        <begin position="108"/>
        <end position="127"/>
    </location>
</feature>
<feature type="transmembrane region" description="Helical" evidence="1">
    <location>
        <begin position="139"/>
        <end position="155"/>
    </location>
</feature>
<organism evidence="2 3">
    <name type="scientific">Paraburkholderia kururiensis</name>
    <dbReference type="NCBI Taxonomy" id="984307"/>
    <lineage>
        <taxon>Bacteria</taxon>
        <taxon>Pseudomonadati</taxon>
        <taxon>Pseudomonadota</taxon>
        <taxon>Betaproteobacteria</taxon>
        <taxon>Burkholderiales</taxon>
        <taxon>Burkholderiaceae</taxon>
        <taxon>Paraburkholderia</taxon>
    </lineage>
</organism>
<keyword evidence="1" id="KW-0472">Membrane</keyword>
<feature type="transmembrane region" description="Helical" evidence="1">
    <location>
        <begin position="211"/>
        <end position="230"/>
    </location>
</feature>
<keyword evidence="3" id="KW-1185">Reference proteome</keyword>
<evidence type="ECO:0000313" key="3">
    <source>
        <dbReference type="Proteomes" id="UP001325479"/>
    </source>
</evidence>
<reference evidence="2 3" key="1">
    <citation type="submission" date="2023-12" db="EMBL/GenBank/DDBJ databases">
        <title>Genome sequencing and assembly of bacterial species from a model synthetic community.</title>
        <authorList>
            <person name="Hogle S.L."/>
        </authorList>
    </citation>
    <scope>NUCLEOTIDE SEQUENCE [LARGE SCALE GENOMIC DNA]</scope>
    <source>
        <strain evidence="2 3">HAMBI 2494</strain>
    </source>
</reference>
<evidence type="ECO:0000313" key="2">
    <source>
        <dbReference type="EMBL" id="WQD79277.1"/>
    </source>
</evidence>
<feature type="transmembrane region" description="Helical" evidence="1">
    <location>
        <begin position="180"/>
        <end position="199"/>
    </location>
</feature>
<dbReference type="Proteomes" id="UP001325479">
    <property type="component" value="Chromosome"/>
</dbReference>
<dbReference type="InterPro" id="IPR018750">
    <property type="entry name" value="DUF2306_membrane"/>
</dbReference>
<protein>
    <submittedName>
        <fullName evidence="2">DUF2306 domain-containing protein</fullName>
    </submittedName>
</protein>
<evidence type="ECO:0000256" key="1">
    <source>
        <dbReference type="SAM" id="Phobius"/>
    </source>
</evidence>
<keyword evidence="1" id="KW-0812">Transmembrane</keyword>
<dbReference type="Pfam" id="PF10067">
    <property type="entry name" value="DUF2306"/>
    <property type="match status" value="1"/>
</dbReference>
<accession>A0ABZ0WPJ4</accession>
<proteinExistence type="predicted"/>
<dbReference type="EMBL" id="CP139965">
    <property type="protein sequence ID" value="WQD79277.1"/>
    <property type="molecule type" value="Genomic_DNA"/>
</dbReference>
<keyword evidence="1" id="KW-1133">Transmembrane helix</keyword>